<comment type="caution">
    <text evidence="2">The sequence shown here is derived from an EMBL/GenBank/DDBJ whole genome shotgun (WGS) entry which is preliminary data.</text>
</comment>
<feature type="compositionally biased region" description="Low complexity" evidence="1">
    <location>
        <begin position="11"/>
        <end position="23"/>
    </location>
</feature>
<feature type="compositionally biased region" description="Low complexity" evidence="1">
    <location>
        <begin position="47"/>
        <end position="91"/>
    </location>
</feature>
<feature type="compositionally biased region" description="Polar residues" evidence="1">
    <location>
        <begin position="1"/>
        <end position="10"/>
    </location>
</feature>
<evidence type="ECO:0000256" key="1">
    <source>
        <dbReference type="SAM" id="MobiDB-lite"/>
    </source>
</evidence>
<organism evidence="2 3">
    <name type="scientific">Marasmiellus scandens</name>
    <dbReference type="NCBI Taxonomy" id="2682957"/>
    <lineage>
        <taxon>Eukaryota</taxon>
        <taxon>Fungi</taxon>
        <taxon>Dikarya</taxon>
        <taxon>Basidiomycota</taxon>
        <taxon>Agaricomycotina</taxon>
        <taxon>Agaricomycetes</taxon>
        <taxon>Agaricomycetidae</taxon>
        <taxon>Agaricales</taxon>
        <taxon>Marasmiineae</taxon>
        <taxon>Omphalotaceae</taxon>
        <taxon>Marasmiellus</taxon>
    </lineage>
</organism>
<name>A0ABR1K6B5_9AGAR</name>
<evidence type="ECO:0000313" key="3">
    <source>
        <dbReference type="Proteomes" id="UP001498398"/>
    </source>
</evidence>
<sequence>MSQPTKPAWNSSVRTRSSTTSGRPGQPGSSMSIKRKPVPPVDLLEPSTSSSASNTATTTGSASRTSRSRVSSMTSTASAKSSTSGHTHSTGNVNIPRPRVMSTSASSASLRSTLSASPKSISGSQLSTSPKSTSRSTTSARSASPGNVAASNPRLLRPATSPPNTSSLRPARSASNIRVDTAAASPMPSSKRLSSVSATSMGSNYSQKSFTGSDHNLSTSPEQVHRHNRPVDDPGGDKKVSDEAVAKEAEQKFDRSTIKSGYGSVFGFGKTANSDGKLRLLC</sequence>
<keyword evidence="3" id="KW-1185">Reference proteome</keyword>
<dbReference type="Proteomes" id="UP001498398">
    <property type="component" value="Unassembled WGS sequence"/>
</dbReference>
<feature type="compositionally biased region" description="Polar residues" evidence="1">
    <location>
        <begin position="162"/>
        <end position="178"/>
    </location>
</feature>
<reference evidence="2 3" key="1">
    <citation type="submission" date="2024-01" db="EMBL/GenBank/DDBJ databases">
        <title>A draft genome for the cacao thread blight pathogen Marasmiellus scandens.</title>
        <authorList>
            <person name="Baruah I.K."/>
            <person name="Leung J."/>
            <person name="Bukari Y."/>
            <person name="Amoako-Attah I."/>
            <person name="Meinhardt L.W."/>
            <person name="Bailey B.A."/>
            <person name="Cohen S.P."/>
        </authorList>
    </citation>
    <scope>NUCLEOTIDE SEQUENCE [LARGE SCALE GENOMIC DNA]</scope>
    <source>
        <strain evidence="2 3">GH-19</strain>
    </source>
</reference>
<feature type="compositionally biased region" description="Basic and acidic residues" evidence="1">
    <location>
        <begin position="223"/>
        <end position="257"/>
    </location>
</feature>
<evidence type="ECO:0000313" key="2">
    <source>
        <dbReference type="EMBL" id="KAK7473070.1"/>
    </source>
</evidence>
<accession>A0ABR1K6B5</accession>
<gene>
    <name evidence="2" type="ORF">VKT23_001173</name>
</gene>
<protein>
    <submittedName>
        <fullName evidence="2">Uncharacterized protein</fullName>
    </submittedName>
</protein>
<feature type="compositionally biased region" description="Low complexity" evidence="1">
    <location>
        <begin position="102"/>
        <end position="117"/>
    </location>
</feature>
<feature type="compositionally biased region" description="Polar residues" evidence="1">
    <location>
        <begin position="187"/>
        <end position="222"/>
    </location>
</feature>
<dbReference type="EMBL" id="JBANRG010000001">
    <property type="protein sequence ID" value="KAK7473070.1"/>
    <property type="molecule type" value="Genomic_DNA"/>
</dbReference>
<feature type="region of interest" description="Disordered" evidence="1">
    <location>
        <begin position="1"/>
        <end position="261"/>
    </location>
</feature>
<proteinExistence type="predicted"/>
<feature type="compositionally biased region" description="Low complexity" evidence="1">
    <location>
        <begin position="127"/>
        <end position="145"/>
    </location>
</feature>